<name>A0A9R1T790_9HYME</name>
<reference evidence="3" key="1">
    <citation type="submission" date="2025-08" db="UniProtKB">
        <authorList>
            <consortium name="RefSeq"/>
        </authorList>
    </citation>
    <scope>IDENTIFICATION</scope>
    <source>
        <strain evidence="3">USDA-PBARC FA_bdor</strain>
        <tissue evidence="3">Whole organism</tissue>
    </source>
</reference>
<dbReference type="OrthoDB" id="7701716at2759"/>
<accession>A0A9R1T790</accession>
<dbReference type="AlphaFoldDB" id="A0A9R1T790"/>
<dbReference type="Proteomes" id="UP000694866">
    <property type="component" value="Unplaced"/>
</dbReference>
<evidence type="ECO:0000313" key="3">
    <source>
        <dbReference type="RefSeq" id="XP_011304029.1"/>
    </source>
</evidence>
<organism evidence="2 3">
    <name type="scientific">Fopius arisanus</name>
    <dbReference type="NCBI Taxonomy" id="64838"/>
    <lineage>
        <taxon>Eukaryota</taxon>
        <taxon>Metazoa</taxon>
        <taxon>Ecdysozoa</taxon>
        <taxon>Arthropoda</taxon>
        <taxon>Hexapoda</taxon>
        <taxon>Insecta</taxon>
        <taxon>Pterygota</taxon>
        <taxon>Neoptera</taxon>
        <taxon>Endopterygota</taxon>
        <taxon>Hymenoptera</taxon>
        <taxon>Apocrita</taxon>
        <taxon>Ichneumonoidea</taxon>
        <taxon>Braconidae</taxon>
        <taxon>Opiinae</taxon>
        <taxon>Fopius</taxon>
    </lineage>
</organism>
<keyword evidence="1" id="KW-0732">Signal</keyword>
<feature type="signal peptide" evidence="1">
    <location>
        <begin position="1"/>
        <end position="18"/>
    </location>
</feature>
<proteinExistence type="predicted"/>
<dbReference type="RefSeq" id="XP_011304029.1">
    <property type="nucleotide sequence ID" value="XM_011305727.1"/>
</dbReference>
<dbReference type="KEGG" id="fas:105267097"/>
<evidence type="ECO:0000313" key="2">
    <source>
        <dbReference type="Proteomes" id="UP000694866"/>
    </source>
</evidence>
<feature type="chain" id="PRO_5040460152" evidence="1">
    <location>
        <begin position="19"/>
        <end position="146"/>
    </location>
</feature>
<keyword evidence="2" id="KW-1185">Reference proteome</keyword>
<evidence type="ECO:0000256" key="1">
    <source>
        <dbReference type="SAM" id="SignalP"/>
    </source>
</evidence>
<gene>
    <name evidence="3" type="primary">LOC105267097</name>
</gene>
<sequence>MQIAKFFCLLALLGLISAAPAPNPGSVTFPGASTDDFNEDEASSRHLFGWRKKKRRHYPVGLGGHGCRGHGCGGGPGWWPPGYGGYYPQNHPASNSFATASTGSFANHGVPAQANAHSASFNIGPYSATFSIAQAFSGGYRHPGFN</sequence>
<protein>
    <submittedName>
        <fullName evidence="3">Uncharacterized protein</fullName>
    </submittedName>
</protein>
<dbReference type="GeneID" id="105267097"/>